<dbReference type="InterPro" id="IPR036188">
    <property type="entry name" value="FAD/NAD-bd_sf"/>
</dbReference>
<dbReference type="InterPro" id="IPR000960">
    <property type="entry name" value="Flavin_mOase"/>
</dbReference>
<evidence type="ECO:0000256" key="6">
    <source>
        <dbReference type="ARBA" id="ARBA00023002"/>
    </source>
</evidence>
<evidence type="ECO:0000313" key="9">
    <source>
        <dbReference type="EMBL" id="KAF4089287.1"/>
    </source>
</evidence>
<accession>A0A7J6B4C7</accession>
<dbReference type="GO" id="GO:0004499">
    <property type="term" value="F:N,N-dimethylaniline monooxygenase activity"/>
    <property type="evidence" value="ECO:0007669"/>
    <property type="project" value="InterPro"/>
</dbReference>
<evidence type="ECO:0000256" key="4">
    <source>
        <dbReference type="ARBA" id="ARBA00022827"/>
    </source>
</evidence>
<gene>
    <name evidence="9" type="ORF">AMELA_G00064360</name>
</gene>
<dbReference type="PIRSF" id="PIRSF000332">
    <property type="entry name" value="FMO"/>
    <property type="match status" value="1"/>
</dbReference>
<reference evidence="9 10" key="1">
    <citation type="submission" date="2020-02" db="EMBL/GenBank/DDBJ databases">
        <title>A chromosome-scale genome assembly of the black bullhead catfish (Ameiurus melas).</title>
        <authorList>
            <person name="Wen M."/>
            <person name="Zham M."/>
            <person name="Cabau C."/>
            <person name="Klopp C."/>
            <person name="Donnadieu C."/>
            <person name="Roques C."/>
            <person name="Bouchez O."/>
            <person name="Lampietro C."/>
            <person name="Jouanno E."/>
            <person name="Herpin A."/>
            <person name="Louis A."/>
            <person name="Berthelot C."/>
            <person name="Parey E."/>
            <person name="Roest-Crollius H."/>
            <person name="Braasch I."/>
            <person name="Postlethwait J."/>
            <person name="Robinson-Rechavi M."/>
            <person name="Echchiki A."/>
            <person name="Begum T."/>
            <person name="Montfort J."/>
            <person name="Schartl M."/>
            <person name="Bobe J."/>
            <person name="Guiguen Y."/>
        </authorList>
    </citation>
    <scope>NUCLEOTIDE SEQUENCE [LARGE SCALE GENOMIC DNA]</scope>
    <source>
        <strain evidence="9">M_S1</strain>
        <tissue evidence="9">Blood</tissue>
    </source>
</reference>
<organism evidence="9 10">
    <name type="scientific">Ameiurus melas</name>
    <name type="common">Black bullhead</name>
    <name type="synonym">Silurus melas</name>
    <dbReference type="NCBI Taxonomy" id="219545"/>
    <lineage>
        <taxon>Eukaryota</taxon>
        <taxon>Metazoa</taxon>
        <taxon>Chordata</taxon>
        <taxon>Craniata</taxon>
        <taxon>Vertebrata</taxon>
        <taxon>Euteleostomi</taxon>
        <taxon>Actinopterygii</taxon>
        <taxon>Neopterygii</taxon>
        <taxon>Teleostei</taxon>
        <taxon>Ostariophysi</taxon>
        <taxon>Siluriformes</taxon>
        <taxon>Ictaluridae</taxon>
        <taxon>Ameiurus</taxon>
    </lineage>
</organism>
<evidence type="ECO:0000256" key="8">
    <source>
        <dbReference type="RuleBase" id="RU361177"/>
    </source>
</evidence>
<dbReference type="GO" id="GO:0050661">
    <property type="term" value="F:NADP binding"/>
    <property type="evidence" value="ECO:0007669"/>
    <property type="project" value="InterPro"/>
</dbReference>
<evidence type="ECO:0000256" key="5">
    <source>
        <dbReference type="ARBA" id="ARBA00022857"/>
    </source>
</evidence>
<dbReference type="GO" id="GO:0050660">
    <property type="term" value="F:flavin adenine dinucleotide binding"/>
    <property type="evidence" value="ECO:0007669"/>
    <property type="project" value="InterPro"/>
</dbReference>
<name>A0A7J6B4C7_AMEME</name>
<dbReference type="PANTHER" id="PTHR23023">
    <property type="entry name" value="DIMETHYLANILINE MONOOXYGENASE"/>
    <property type="match status" value="1"/>
</dbReference>
<dbReference type="SUPFAM" id="SSF51905">
    <property type="entry name" value="FAD/NAD(P)-binding domain"/>
    <property type="match status" value="2"/>
</dbReference>
<evidence type="ECO:0000256" key="2">
    <source>
        <dbReference type="ARBA" id="ARBA00009183"/>
    </source>
</evidence>
<keyword evidence="3 8" id="KW-0285">Flavoprotein</keyword>
<dbReference type="AlphaFoldDB" id="A0A7J6B4C7"/>
<sequence length="419" mass="47358">MAGLDKLRVAVVGAGAAGLCAARHLLARQDLFAPPVVFEITKNVGGTWVYEERVGHYDNGLPIQSSMYRDLRTNIPKEYCDHFRLWDHIRFDTTVDAVDPVKVKSGWKGLAWDITSSDGVDRNKSIKERFDVVMVCNGHFYDPYIPAIPGLGKFKGMLMHSHDYRSAEPFADKSVLVLGAGLSGLDIAMELANVNAKVILSHGQKPLTCPIPQGVEQAPPVSKVLEDGTLEFQDGKHAAAEVFMLCTGYNFVFSFLNEQIGVRVKEHLVYPLYKFLIPPAYPSLFIVGICRAICPFPHFHMQSQFAISVLDGSFSLPSREEMEKDIELDMAARRARGVATRHILKLDSEQWAYNDHLAHLGGFQPLPRYWSNLYESNKVFRARDMLNYKTYNYNVLNETEWMVKNLQGQQLQRPQLKHL</sequence>
<keyword evidence="5" id="KW-0521">NADP</keyword>
<evidence type="ECO:0000256" key="7">
    <source>
        <dbReference type="ARBA" id="ARBA00023033"/>
    </source>
</evidence>
<evidence type="ECO:0000256" key="1">
    <source>
        <dbReference type="ARBA" id="ARBA00001974"/>
    </source>
</evidence>
<dbReference type="InterPro" id="IPR020946">
    <property type="entry name" value="Flavin_mOase-like"/>
</dbReference>
<protein>
    <recommendedName>
        <fullName evidence="8">Flavin-containing monooxygenase</fullName>
        <ecNumber evidence="8">1.-.-.-</ecNumber>
    </recommendedName>
</protein>
<keyword evidence="6 8" id="KW-0560">Oxidoreductase</keyword>
<keyword evidence="10" id="KW-1185">Reference proteome</keyword>
<comment type="similarity">
    <text evidence="2 8">Belongs to the FMO family.</text>
</comment>
<evidence type="ECO:0000256" key="3">
    <source>
        <dbReference type="ARBA" id="ARBA00022630"/>
    </source>
</evidence>
<dbReference type="Pfam" id="PF00743">
    <property type="entry name" value="FMO-like"/>
    <property type="match status" value="2"/>
</dbReference>
<dbReference type="EC" id="1.-.-.-" evidence="8"/>
<comment type="cofactor">
    <cofactor evidence="1 8">
        <name>FAD</name>
        <dbReference type="ChEBI" id="CHEBI:57692"/>
    </cofactor>
</comment>
<evidence type="ECO:0000313" key="10">
    <source>
        <dbReference type="Proteomes" id="UP000593565"/>
    </source>
</evidence>
<comment type="caution">
    <text evidence="9">The sequence shown here is derived from an EMBL/GenBank/DDBJ whole genome shotgun (WGS) entry which is preliminary data.</text>
</comment>
<keyword evidence="4 8" id="KW-0274">FAD</keyword>
<dbReference type="EMBL" id="JAAGNN010000005">
    <property type="protein sequence ID" value="KAF4089287.1"/>
    <property type="molecule type" value="Genomic_DNA"/>
</dbReference>
<dbReference type="Proteomes" id="UP000593565">
    <property type="component" value="Unassembled WGS sequence"/>
</dbReference>
<dbReference type="FunFam" id="3.50.50.60:FF:000138">
    <property type="entry name" value="Flavin-containing monooxygenase"/>
    <property type="match status" value="1"/>
</dbReference>
<dbReference type="InterPro" id="IPR050346">
    <property type="entry name" value="FMO-like"/>
</dbReference>
<dbReference type="PRINTS" id="PR00370">
    <property type="entry name" value="FMOXYGENASE"/>
</dbReference>
<keyword evidence="7 8" id="KW-0503">Monooxygenase</keyword>
<proteinExistence type="inferred from homology"/>
<dbReference type="Gene3D" id="3.50.50.60">
    <property type="entry name" value="FAD/NAD(P)-binding domain"/>
    <property type="match status" value="4"/>
</dbReference>